<keyword evidence="13 14" id="KW-0464">Manganese</keyword>
<evidence type="ECO:0000256" key="13">
    <source>
        <dbReference type="ARBA" id="ARBA00023211"/>
    </source>
</evidence>
<dbReference type="Proteomes" id="UP001272515">
    <property type="component" value="Unassembled WGS sequence"/>
</dbReference>
<feature type="binding site" evidence="14 15">
    <location>
        <position position="81"/>
    </location>
    <ligand>
        <name>a divalent metal cation</name>
        <dbReference type="ChEBI" id="CHEBI:60240"/>
    </ligand>
</feature>
<dbReference type="NCBIfam" id="NF000594">
    <property type="entry name" value="PRK00015.1-1"/>
    <property type="match status" value="1"/>
</dbReference>
<evidence type="ECO:0000256" key="7">
    <source>
        <dbReference type="ARBA" id="ARBA00019179"/>
    </source>
</evidence>
<dbReference type="SUPFAM" id="SSF53098">
    <property type="entry name" value="Ribonuclease H-like"/>
    <property type="match status" value="1"/>
</dbReference>
<dbReference type="EMBL" id="JAWJZB010000003">
    <property type="protein sequence ID" value="MDV5087959.1"/>
    <property type="molecule type" value="Genomic_DNA"/>
</dbReference>
<reference evidence="18 19" key="1">
    <citation type="submission" date="2023-10" db="EMBL/GenBank/DDBJ databases">
        <title>Veillonella sp. nov., isolated from a pig farm feces dump.</title>
        <authorList>
            <person name="Chang Y.-H."/>
        </authorList>
    </citation>
    <scope>NUCLEOTIDE SEQUENCE [LARGE SCALE GENOMIC DNA]</scope>
    <source>
        <strain evidence="18 19">YH-vei2233</strain>
    </source>
</reference>
<dbReference type="CDD" id="cd07182">
    <property type="entry name" value="RNase_HII_bacteria_HII_like"/>
    <property type="match status" value="1"/>
</dbReference>
<comment type="subcellular location">
    <subcellularLocation>
        <location evidence="4 14">Cytoplasm</location>
    </subcellularLocation>
</comment>
<evidence type="ECO:0000256" key="16">
    <source>
        <dbReference type="RuleBase" id="RU003515"/>
    </source>
</evidence>
<evidence type="ECO:0000256" key="2">
    <source>
        <dbReference type="ARBA" id="ARBA00001946"/>
    </source>
</evidence>
<evidence type="ECO:0000256" key="4">
    <source>
        <dbReference type="ARBA" id="ARBA00004496"/>
    </source>
</evidence>
<evidence type="ECO:0000256" key="6">
    <source>
        <dbReference type="ARBA" id="ARBA00012180"/>
    </source>
</evidence>
<comment type="similarity">
    <text evidence="5 14 16">Belongs to the RNase HII family.</text>
</comment>
<dbReference type="InterPro" id="IPR022898">
    <property type="entry name" value="RNase_HII"/>
</dbReference>
<dbReference type="Pfam" id="PF01351">
    <property type="entry name" value="RNase_HII"/>
    <property type="match status" value="1"/>
</dbReference>
<sequence>MLKSEFSQLKVKDIKELLSGTVDFEDLMWAQEDERSSVRKLAAAYVMRQKKVLEEQQRIEKMYDYEGMFYEDGLYHVAGVDEVGRGPIAGPVTVAAVILPPHTFIGGLNDSKKLSEQKREALYDEIMEKAITVSCVSYGPEKIDELNIYEATRQAMYEAIRTLAVPAEAVVADAMKLPDLTIPVESIIKGDSKSANIAAASIIAKVTRDRYMASLEDEYPGYGFAIHKGYYTDLHKDAIELQGVTPLHRKSFEPVKSIVGWVKK</sequence>
<dbReference type="PANTHER" id="PTHR10954">
    <property type="entry name" value="RIBONUCLEASE H2 SUBUNIT A"/>
    <property type="match status" value="1"/>
</dbReference>
<feature type="domain" description="RNase H type-2" evidence="17">
    <location>
        <begin position="75"/>
        <end position="264"/>
    </location>
</feature>
<keyword evidence="8 14" id="KW-0963">Cytoplasm</keyword>
<dbReference type="InterPro" id="IPR012337">
    <property type="entry name" value="RNaseH-like_sf"/>
</dbReference>
<evidence type="ECO:0000256" key="5">
    <source>
        <dbReference type="ARBA" id="ARBA00007383"/>
    </source>
</evidence>
<evidence type="ECO:0000256" key="11">
    <source>
        <dbReference type="ARBA" id="ARBA00022759"/>
    </source>
</evidence>
<dbReference type="InterPro" id="IPR001352">
    <property type="entry name" value="RNase_HII/HIII"/>
</dbReference>
<dbReference type="EC" id="3.1.26.4" evidence="6 14"/>
<dbReference type="GO" id="GO:0004523">
    <property type="term" value="F:RNA-DNA hybrid ribonuclease activity"/>
    <property type="evidence" value="ECO:0007669"/>
    <property type="project" value="UniProtKB-EC"/>
</dbReference>
<evidence type="ECO:0000256" key="10">
    <source>
        <dbReference type="ARBA" id="ARBA00022723"/>
    </source>
</evidence>
<evidence type="ECO:0000256" key="12">
    <source>
        <dbReference type="ARBA" id="ARBA00022801"/>
    </source>
</evidence>
<evidence type="ECO:0000256" key="3">
    <source>
        <dbReference type="ARBA" id="ARBA00004065"/>
    </source>
</evidence>
<protein>
    <recommendedName>
        <fullName evidence="7 14">Ribonuclease HII</fullName>
        <shortName evidence="14">RNase HII</shortName>
        <ecNumber evidence="6 14">3.1.26.4</ecNumber>
    </recommendedName>
</protein>
<organism evidence="18 19">
    <name type="scientific">Veillonella absiana</name>
    <dbReference type="NCBI Taxonomy" id="3079305"/>
    <lineage>
        <taxon>Bacteria</taxon>
        <taxon>Bacillati</taxon>
        <taxon>Bacillota</taxon>
        <taxon>Negativicutes</taxon>
        <taxon>Veillonellales</taxon>
        <taxon>Veillonellaceae</taxon>
        <taxon>Veillonella</taxon>
    </lineage>
</organism>
<evidence type="ECO:0000313" key="18">
    <source>
        <dbReference type="EMBL" id="MDV5087959.1"/>
    </source>
</evidence>
<dbReference type="InterPro" id="IPR036397">
    <property type="entry name" value="RNaseH_sf"/>
</dbReference>
<gene>
    <name evidence="14" type="primary">rnhB</name>
    <name evidence="18" type="ORF">RVY80_03735</name>
</gene>
<evidence type="ECO:0000313" key="19">
    <source>
        <dbReference type="Proteomes" id="UP001272515"/>
    </source>
</evidence>
<comment type="caution">
    <text evidence="18">The sequence shown here is derived from an EMBL/GenBank/DDBJ whole genome shotgun (WGS) entry which is preliminary data.</text>
</comment>
<keyword evidence="11 14" id="KW-0255">Endonuclease</keyword>
<feature type="binding site" evidence="14 15">
    <location>
        <position position="173"/>
    </location>
    <ligand>
        <name>a divalent metal cation</name>
        <dbReference type="ChEBI" id="CHEBI:60240"/>
    </ligand>
</feature>
<name>A0ABU3Z7R8_9FIRM</name>
<dbReference type="RefSeq" id="WP_295188077.1">
    <property type="nucleotide sequence ID" value="NZ_JAWJZA010000001.1"/>
</dbReference>
<evidence type="ECO:0000256" key="9">
    <source>
        <dbReference type="ARBA" id="ARBA00022722"/>
    </source>
</evidence>
<comment type="catalytic activity">
    <reaction evidence="1 14 15 16">
        <text>Endonucleolytic cleavage to 5'-phosphomonoester.</text>
        <dbReference type="EC" id="3.1.26.4"/>
    </reaction>
</comment>
<dbReference type="HAMAP" id="MF_00052_B">
    <property type="entry name" value="RNase_HII_B"/>
    <property type="match status" value="1"/>
</dbReference>
<comment type="function">
    <text evidence="3 14 16">Endonuclease that specifically degrades the RNA of RNA-DNA hybrids.</text>
</comment>
<dbReference type="NCBIfam" id="NF000595">
    <property type="entry name" value="PRK00015.1-3"/>
    <property type="match status" value="1"/>
</dbReference>
<comment type="cofactor">
    <cofactor evidence="14 15">
        <name>Mn(2+)</name>
        <dbReference type="ChEBI" id="CHEBI:29035"/>
    </cofactor>
    <cofactor evidence="14 15">
        <name>Mg(2+)</name>
        <dbReference type="ChEBI" id="CHEBI:18420"/>
    </cofactor>
    <text evidence="14 15">Manganese or magnesium. Binds 1 divalent metal ion per monomer in the absence of substrate. May bind a second metal ion after substrate binding.</text>
</comment>
<evidence type="ECO:0000256" key="15">
    <source>
        <dbReference type="PROSITE-ProRule" id="PRU01319"/>
    </source>
</evidence>
<keyword evidence="10 14" id="KW-0479">Metal-binding</keyword>
<keyword evidence="9 14" id="KW-0540">Nuclease</keyword>
<proteinExistence type="inferred from homology"/>
<evidence type="ECO:0000256" key="8">
    <source>
        <dbReference type="ARBA" id="ARBA00022490"/>
    </source>
</evidence>
<dbReference type="PROSITE" id="PS51975">
    <property type="entry name" value="RNASE_H_2"/>
    <property type="match status" value="1"/>
</dbReference>
<keyword evidence="19" id="KW-1185">Reference proteome</keyword>
<keyword evidence="12 14" id="KW-0378">Hydrolase</keyword>
<evidence type="ECO:0000256" key="1">
    <source>
        <dbReference type="ARBA" id="ARBA00000077"/>
    </source>
</evidence>
<comment type="cofactor">
    <cofactor evidence="2">
        <name>Mg(2+)</name>
        <dbReference type="ChEBI" id="CHEBI:18420"/>
    </cofactor>
</comment>
<evidence type="ECO:0000259" key="17">
    <source>
        <dbReference type="PROSITE" id="PS51975"/>
    </source>
</evidence>
<dbReference type="PANTHER" id="PTHR10954:SF18">
    <property type="entry name" value="RIBONUCLEASE HII"/>
    <property type="match status" value="1"/>
</dbReference>
<dbReference type="Gene3D" id="3.30.420.10">
    <property type="entry name" value="Ribonuclease H-like superfamily/Ribonuclease H"/>
    <property type="match status" value="1"/>
</dbReference>
<feature type="binding site" evidence="14 15">
    <location>
        <position position="82"/>
    </location>
    <ligand>
        <name>a divalent metal cation</name>
        <dbReference type="ChEBI" id="CHEBI:60240"/>
    </ligand>
</feature>
<accession>A0ABU3Z7R8</accession>
<evidence type="ECO:0000256" key="14">
    <source>
        <dbReference type="HAMAP-Rule" id="MF_00052"/>
    </source>
</evidence>
<dbReference type="InterPro" id="IPR024567">
    <property type="entry name" value="RNase_HII/HIII_dom"/>
</dbReference>